<proteinExistence type="predicted"/>
<organism evidence="1 2">
    <name type="scientific">Candidatus Coprosoma intestinipullorum</name>
    <dbReference type="NCBI Taxonomy" id="2840752"/>
    <lineage>
        <taxon>Bacteria</taxon>
        <taxon>Bacillati</taxon>
        <taxon>Bacillota</taxon>
        <taxon>Bacillota incertae sedis</taxon>
        <taxon>Candidatus Coprosoma</taxon>
    </lineage>
</organism>
<dbReference type="EMBL" id="DVFV01000096">
    <property type="protein sequence ID" value="HIQ91040.1"/>
    <property type="molecule type" value="Genomic_DNA"/>
</dbReference>
<gene>
    <name evidence="1" type="ORF">IAB27_05405</name>
</gene>
<reference evidence="1" key="2">
    <citation type="journal article" date="2021" name="PeerJ">
        <title>Extensive microbial diversity within the chicken gut microbiome revealed by metagenomics and culture.</title>
        <authorList>
            <person name="Gilroy R."/>
            <person name="Ravi A."/>
            <person name="Getino M."/>
            <person name="Pursley I."/>
            <person name="Horton D.L."/>
            <person name="Alikhan N.F."/>
            <person name="Baker D."/>
            <person name="Gharbi K."/>
            <person name="Hall N."/>
            <person name="Watson M."/>
            <person name="Adriaenssens E.M."/>
            <person name="Foster-Nyarko E."/>
            <person name="Jarju S."/>
            <person name="Secka A."/>
            <person name="Antonio M."/>
            <person name="Oren A."/>
            <person name="Chaudhuri R.R."/>
            <person name="La Ragione R."/>
            <person name="Hildebrand F."/>
            <person name="Pallen M.J."/>
        </authorList>
    </citation>
    <scope>NUCLEOTIDE SEQUENCE</scope>
    <source>
        <strain evidence="1">CHK147-3167</strain>
    </source>
</reference>
<dbReference type="AlphaFoldDB" id="A0A9D0ZRP9"/>
<sequence length="212" mass="24320">MIENRYTTTYDKIKKANDEIHYMTIRRKDKTTGKTIAKKYAEVHERVKAFRKVYPNGSIKTEMVKFEDGLCICKCEITNNDGELIATATASEKLTGDSRKDYINQTSMLENCETSAVGRALGFAGFGVDTAIASAEEIKRVEGKHNPVDDMPIQESQKQWIRDNLTEEEIKKALVKFNHRKLSNFTFAEAEILREFKEEEQMKTAKKESEVF</sequence>
<comment type="caution">
    <text evidence="1">The sequence shown here is derived from an EMBL/GenBank/DDBJ whole genome shotgun (WGS) entry which is preliminary data.</text>
</comment>
<dbReference type="Proteomes" id="UP000886786">
    <property type="component" value="Unassembled WGS sequence"/>
</dbReference>
<protein>
    <submittedName>
        <fullName evidence="1">Uncharacterized protein</fullName>
    </submittedName>
</protein>
<evidence type="ECO:0000313" key="2">
    <source>
        <dbReference type="Proteomes" id="UP000886786"/>
    </source>
</evidence>
<accession>A0A9D0ZRP9</accession>
<evidence type="ECO:0000313" key="1">
    <source>
        <dbReference type="EMBL" id="HIQ91040.1"/>
    </source>
</evidence>
<name>A0A9D0ZRP9_9FIRM</name>
<reference evidence="1" key="1">
    <citation type="submission" date="2020-10" db="EMBL/GenBank/DDBJ databases">
        <authorList>
            <person name="Gilroy R."/>
        </authorList>
    </citation>
    <scope>NUCLEOTIDE SEQUENCE</scope>
    <source>
        <strain evidence="1">CHK147-3167</strain>
    </source>
</reference>